<organism evidence="2 3">
    <name type="scientific">Segatella copri</name>
    <dbReference type="NCBI Taxonomy" id="165179"/>
    <lineage>
        <taxon>Bacteria</taxon>
        <taxon>Pseudomonadati</taxon>
        <taxon>Bacteroidota</taxon>
        <taxon>Bacteroidia</taxon>
        <taxon>Bacteroidales</taxon>
        <taxon>Prevotellaceae</taxon>
        <taxon>Segatella</taxon>
    </lineage>
</organism>
<dbReference type="RefSeq" id="WP_217745052.1">
    <property type="nucleotide sequence ID" value="NZ_JAHOEI010000081.1"/>
</dbReference>
<evidence type="ECO:0008006" key="4">
    <source>
        <dbReference type="Google" id="ProtNLM"/>
    </source>
</evidence>
<dbReference type="AlphaFoldDB" id="A0AAW4N1B6"/>
<keyword evidence="1" id="KW-0732">Signal</keyword>
<proteinExistence type="predicted"/>
<reference evidence="2" key="1">
    <citation type="submission" date="2021-06" db="EMBL/GenBank/DDBJ databases">
        <title>Collection of gut derived symbiotic bacterial strains cultured from healthy donors.</title>
        <authorList>
            <person name="Lin H."/>
            <person name="Littmann E."/>
            <person name="Pamer E.G."/>
        </authorList>
    </citation>
    <scope>NUCLEOTIDE SEQUENCE</scope>
    <source>
        <strain evidence="2">MSK.21.74</strain>
    </source>
</reference>
<dbReference type="EMBL" id="JAHOEI010000081">
    <property type="protein sequence ID" value="MBV3388924.1"/>
    <property type="molecule type" value="Genomic_DNA"/>
</dbReference>
<evidence type="ECO:0000313" key="2">
    <source>
        <dbReference type="EMBL" id="MBV3388924.1"/>
    </source>
</evidence>
<comment type="caution">
    <text evidence="2">The sequence shown here is derived from an EMBL/GenBank/DDBJ whole genome shotgun (WGS) entry which is preliminary data.</text>
</comment>
<sequence>MKRILQLCSIAMLALYIYSSCLNKSDDTSLDKSYGKSDSIETYHTIVSDDSLVTAIWYDTGEGGTAPDIDCVVKFESEDGEQHEEHRPLLRLAHPKDDYSHHEVRKIVSIDDEYGSRSYIFFLSAKVGSNEYAHDIVAFEISGDSLRFLYNYKID</sequence>
<gene>
    <name evidence="2" type="ORF">KSW82_14440</name>
</gene>
<accession>A0AAW4N1B6</accession>
<dbReference type="Proteomes" id="UP001196765">
    <property type="component" value="Unassembled WGS sequence"/>
</dbReference>
<evidence type="ECO:0000313" key="3">
    <source>
        <dbReference type="Proteomes" id="UP001196765"/>
    </source>
</evidence>
<evidence type="ECO:0000256" key="1">
    <source>
        <dbReference type="SAM" id="SignalP"/>
    </source>
</evidence>
<name>A0AAW4N1B6_9BACT</name>
<feature type="signal peptide" evidence="1">
    <location>
        <begin position="1"/>
        <end position="24"/>
    </location>
</feature>
<protein>
    <recommendedName>
        <fullName evidence="4">Lipoprotein</fullName>
    </recommendedName>
</protein>
<feature type="chain" id="PRO_5043487257" description="Lipoprotein" evidence="1">
    <location>
        <begin position="25"/>
        <end position="155"/>
    </location>
</feature>